<keyword evidence="3" id="KW-1185">Reference proteome</keyword>
<dbReference type="OrthoDB" id="5990225at2759"/>
<dbReference type="Proteomes" id="UP001163046">
    <property type="component" value="Unassembled WGS sequence"/>
</dbReference>
<organism evidence="2 3">
    <name type="scientific">Desmophyllum pertusum</name>
    <dbReference type="NCBI Taxonomy" id="174260"/>
    <lineage>
        <taxon>Eukaryota</taxon>
        <taxon>Metazoa</taxon>
        <taxon>Cnidaria</taxon>
        <taxon>Anthozoa</taxon>
        <taxon>Hexacorallia</taxon>
        <taxon>Scleractinia</taxon>
        <taxon>Caryophylliina</taxon>
        <taxon>Caryophylliidae</taxon>
        <taxon>Desmophyllum</taxon>
    </lineage>
</organism>
<comment type="caution">
    <text evidence="2">The sequence shown here is derived from an EMBL/GenBank/DDBJ whole genome shotgun (WGS) entry which is preliminary data.</text>
</comment>
<feature type="coiled-coil region" evidence="1">
    <location>
        <begin position="206"/>
        <end position="233"/>
    </location>
</feature>
<keyword evidence="1" id="KW-0175">Coiled coil</keyword>
<evidence type="ECO:0000313" key="3">
    <source>
        <dbReference type="Proteomes" id="UP001163046"/>
    </source>
</evidence>
<evidence type="ECO:0000313" key="2">
    <source>
        <dbReference type="EMBL" id="KAJ7394566.1"/>
    </source>
</evidence>
<accession>A0A9X0A6X5</accession>
<reference evidence="2" key="1">
    <citation type="submission" date="2023-01" db="EMBL/GenBank/DDBJ databases">
        <title>Genome assembly of the deep-sea coral Lophelia pertusa.</title>
        <authorList>
            <person name="Herrera S."/>
            <person name="Cordes E."/>
        </authorList>
    </citation>
    <scope>NUCLEOTIDE SEQUENCE</scope>
    <source>
        <strain evidence="2">USNM1676648</strain>
        <tissue evidence="2">Polyp</tissue>
    </source>
</reference>
<evidence type="ECO:0000256" key="1">
    <source>
        <dbReference type="SAM" id="Coils"/>
    </source>
</evidence>
<name>A0A9X0A6X5_9CNID</name>
<proteinExistence type="predicted"/>
<dbReference type="EMBL" id="MU825396">
    <property type="protein sequence ID" value="KAJ7394566.1"/>
    <property type="molecule type" value="Genomic_DNA"/>
</dbReference>
<dbReference type="AlphaFoldDB" id="A0A9X0A6X5"/>
<protein>
    <submittedName>
        <fullName evidence="2">Uncharacterized protein</fullName>
    </submittedName>
</protein>
<sequence>MCRRKNIIDKRFSIGDAIQLQHEVQADRVNAILGRRKPPLSTEVISDEELENVPPSTPPNIPPAQKPALHPPTANTHIYTNQSLPAYSYHTNQSRHTTYTNHTPASLPPATNAYMHTSNQYSPPTTVSPTQLHSHSSIHTPLTPLQTKHIPTSTPFRKKHTFMSLLEDDSMQDDVPYDILSMTLSTSRDSSLSHGPGGTSDWSSFASHFTAEFESLKAEVDTLRSEVKSLRKTIKANKGTEQSDENEEGSLGSLLSMTANTGAAFDGLKMVLLHLFSDVELRVSSSLKGVTTVAGGSNPGLNKEKLNLLYTFMERRYKTEKGMVDKWVRGQQRKLGDQFKKNKE</sequence>
<gene>
    <name evidence="2" type="ORF">OS493_000382</name>
</gene>